<gene>
    <name evidence="1" type="ORF">METZ01_LOCUS373338</name>
</gene>
<dbReference type="EMBL" id="UINC01135994">
    <property type="protein sequence ID" value="SVD20484.1"/>
    <property type="molecule type" value="Genomic_DNA"/>
</dbReference>
<protein>
    <submittedName>
        <fullName evidence="1">Uncharacterized protein</fullName>
    </submittedName>
</protein>
<dbReference type="AlphaFoldDB" id="A0A382TEE5"/>
<reference evidence="1" key="1">
    <citation type="submission" date="2018-05" db="EMBL/GenBank/DDBJ databases">
        <authorList>
            <person name="Lanie J.A."/>
            <person name="Ng W.-L."/>
            <person name="Kazmierczak K.M."/>
            <person name="Andrzejewski T.M."/>
            <person name="Davidsen T.M."/>
            <person name="Wayne K.J."/>
            <person name="Tettelin H."/>
            <person name="Glass J.I."/>
            <person name="Rusch D."/>
            <person name="Podicherti R."/>
            <person name="Tsui H.-C.T."/>
            <person name="Winkler M.E."/>
        </authorList>
    </citation>
    <scope>NUCLEOTIDE SEQUENCE</scope>
</reference>
<organism evidence="1">
    <name type="scientific">marine metagenome</name>
    <dbReference type="NCBI Taxonomy" id="408172"/>
    <lineage>
        <taxon>unclassified sequences</taxon>
        <taxon>metagenomes</taxon>
        <taxon>ecological metagenomes</taxon>
    </lineage>
</organism>
<accession>A0A382TEE5</accession>
<sequence>PELYPLSYGGKCNGHIFIYWT</sequence>
<evidence type="ECO:0000313" key="1">
    <source>
        <dbReference type="EMBL" id="SVD20484.1"/>
    </source>
</evidence>
<feature type="non-terminal residue" evidence="1">
    <location>
        <position position="1"/>
    </location>
</feature>
<name>A0A382TEE5_9ZZZZ</name>
<proteinExistence type="predicted"/>